<evidence type="ECO:0000313" key="3">
    <source>
        <dbReference type="Proteomes" id="UP000184096"/>
    </source>
</evidence>
<feature type="compositionally biased region" description="Basic and acidic residues" evidence="1">
    <location>
        <begin position="31"/>
        <end position="41"/>
    </location>
</feature>
<sequence>MARHFGLKQITKIVKKPKESPKVYSPASWRGKPERRALSTR</sequence>
<gene>
    <name evidence="2" type="ORF">SAMN05444170_5141</name>
</gene>
<proteinExistence type="predicted"/>
<dbReference type="Proteomes" id="UP000184096">
    <property type="component" value="Chromosome I"/>
</dbReference>
<organism evidence="2 3">
    <name type="scientific">Bradyrhizobium erythrophlei</name>
    <dbReference type="NCBI Taxonomy" id="1437360"/>
    <lineage>
        <taxon>Bacteria</taxon>
        <taxon>Pseudomonadati</taxon>
        <taxon>Pseudomonadota</taxon>
        <taxon>Alphaproteobacteria</taxon>
        <taxon>Hyphomicrobiales</taxon>
        <taxon>Nitrobacteraceae</taxon>
        <taxon>Bradyrhizobium</taxon>
    </lineage>
</organism>
<evidence type="ECO:0000256" key="1">
    <source>
        <dbReference type="SAM" id="MobiDB-lite"/>
    </source>
</evidence>
<protein>
    <submittedName>
        <fullName evidence="2">Uncharacterized protein</fullName>
    </submittedName>
</protein>
<name>A0A1M7UHZ7_9BRAD</name>
<keyword evidence="3" id="KW-1185">Reference proteome</keyword>
<accession>A0A1M7UHZ7</accession>
<dbReference type="AlphaFoldDB" id="A0A1M7UHZ7"/>
<dbReference type="EMBL" id="LT670849">
    <property type="protein sequence ID" value="SHN82530.1"/>
    <property type="molecule type" value="Genomic_DNA"/>
</dbReference>
<feature type="region of interest" description="Disordered" evidence="1">
    <location>
        <begin position="1"/>
        <end position="41"/>
    </location>
</feature>
<reference evidence="3" key="1">
    <citation type="submission" date="2016-11" db="EMBL/GenBank/DDBJ databases">
        <authorList>
            <person name="Varghese N."/>
            <person name="Submissions S."/>
        </authorList>
    </citation>
    <scope>NUCLEOTIDE SEQUENCE [LARGE SCALE GENOMIC DNA]</scope>
    <source>
        <strain evidence="3">GAS401</strain>
    </source>
</reference>
<evidence type="ECO:0000313" key="2">
    <source>
        <dbReference type="EMBL" id="SHN82530.1"/>
    </source>
</evidence>